<dbReference type="Proteomes" id="UP001173174">
    <property type="component" value="Unassembled WGS sequence"/>
</dbReference>
<name>A0AAW7KEZ8_ENTFL</name>
<evidence type="ECO:0000259" key="1">
    <source>
        <dbReference type="Pfam" id="PF20016"/>
    </source>
</evidence>
<gene>
    <name evidence="2" type="ORF">P0E79_12780</name>
</gene>
<dbReference type="Pfam" id="PF20016">
    <property type="entry name" value="ThsA_Macro"/>
    <property type="match status" value="1"/>
</dbReference>
<reference evidence="2" key="2">
    <citation type="submission" date="2023-03" db="EMBL/GenBank/DDBJ databases">
        <authorList>
            <person name="Zajac M."/>
            <person name="Kwit R."/>
            <person name="Wasyl D."/>
        </authorList>
    </citation>
    <scope>NUCLEOTIDE SEQUENCE</scope>
    <source>
        <strain evidence="2">691B_2</strain>
    </source>
</reference>
<dbReference type="AlphaFoldDB" id="A0AAW7KEZ8"/>
<dbReference type="RefSeq" id="WP_289870178.1">
    <property type="nucleotide sequence ID" value="NZ_JAREWH010000016.1"/>
</dbReference>
<dbReference type="InterPro" id="IPR045535">
    <property type="entry name" value="ThsA_Macro"/>
</dbReference>
<evidence type="ECO:0000313" key="2">
    <source>
        <dbReference type="EMBL" id="MDN3193364.1"/>
    </source>
</evidence>
<evidence type="ECO:0000313" key="3">
    <source>
        <dbReference type="Proteomes" id="UP001173174"/>
    </source>
</evidence>
<accession>A0AAW7KEZ8</accession>
<protein>
    <submittedName>
        <fullName evidence="2">DUF6430 domain-containing protein</fullName>
    </submittedName>
</protein>
<comment type="caution">
    <text evidence="2">The sequence shown here is derived from an EMBL/GenBank/DDBJ whole genome shotgun (WGS) entry which is preliminary data.</text>
</comment>
<feature type="domain" description="Thoeris protein ThsA Macro" evidence="1">
    <location>
        <begin position="31"/>
        <end position="218"/>
    </location>
</feature>
<organism evidence="2 3">
    <name type="scientific">Enterococcus faecalis</name>
    <name type="common">Streptococcus faecalis</name>
    <dbReference type="NCBI Taxonomy" id="1351"/>
    <lineage>
        <taxon>Bacteria</taxon>
        <taxon>Bacillati</taxon>
        <taxon>Bacillota</taxon>
        <taxon>Bacilli</taxon>
        <taxon>Lactobacillales</taxon>
        <taxon>Enterococcaceae</taxon>
        <taxon>Enterococcus</taxon>
    </lineage>
</organism>
<proteinExistence type="predicted"/>
<reference evidence="2" key="1">
    <citation type="journal article" date="2023" name="Pathogens">
        <title>Prevalence of Enterococcus spp. and the Whole-Genome Characteristics of Enterococcus faecium and Enterococcus faecalis Strains Isolated from Free-Living Birds in Poland.</title>
        <authorList>
            <person name="Kwit R."/>
            <person name="Zajac M."/>
            <person name="Smialowska-Weglinska A."/>
            <person name="Skarzynska M."/>
            <person name="Bomba A."/>
            <person name="Lalak A."/>
            <person name="Skrzypiec E."/>
            <person name="Wojdat D."/>
            <person name="Koza W."/>
            <person name="Mikos-Wojewoda E."/>
            <person name="Pasim P."/>
            <person name="Skora M."/>
            <person name="Polak M."/>
            <person name="Wiacek J."/>
            <person name="Wasyl D."/>
        </authorList>
    </citation>
    <scope>NUCLEOTIDE SEQUENCE</scope>
    <source>
        <strain evidence="2">691B_2</strain>
    </source>
</reference>
<sequence>MVIALVIYYFVVWRIVTRQKEITLHFGESIVEVYFGDIFQSEEEDLKIISFNEYFDTEMGGNTKIISPGTINGKFIEMNKDKIPQFDKIIAEDEYLNSEMLLETVNERKHGKKNKYKLGSLVNLSDNYFAVAASKFDKDNKANITMREYIGFLLTLWSEVDRIYNNRSIVIPVFGSNILRFTDGYAGATSQDLLEIIIWTFKISRIKIAYPSKIKIVVFENKSDMYNLYKLKELEKNGI</sequence>
<dbReference type="EMBL" id="JAREWH010000016">
    <property type="protein sequence ID" value="MDN3193364.1"/>
    <property type="molecule type" value="Genomic_DNA"/>
</dbReference>